<gene>
    <name evidence="5" type="ORF">J1836_014295</name>
    <name evidence="4" type="ORF">J1836_18905</name>
</gene>
<dbReference type="AlphaFoldDB" id="A0A8B0SFD8"/>
<feature type="compositionally biased region" description="Basic and acidic residues" evidence="1">
    <location>
        <begin position="199"/>
        <end position="209"/>
    </location>
</feature>
<dbReference type="InterPro" id="IPR048567">
    <property type="entry name" value="CyanoTRADDas_TM"/>
</dbReference>
<feature type="domain" description="Cyanobacterial TRADD-N associated 2 transmembrane" evidence="3">
    <location>
        <begin position="58"/>
        <end position="123"/>
    </location>
</feature>
<feature type="region of interest" description="Disordered" evidence="1">
    <location>
        <begin position="188"/>
        <end position="209"/>
    </location>
</feature>
<evidence type="ECO:0000313" key="4">
    <source>
        <dbReference type="EMBL" id="MBO0614971.1"/>
    </source>
</evidence>
<evidence type="ECO:0000313" key="5">
    <source>
        <dbReference type="EMBL" id="QTX09774.1"/>
    </source>
</evidence>
<sequence length="209" mass="22536">MNTDDRQSGLGAFLNMRQEAISGVTEPALKRLTEAASGDVKEIAASQIELLSRFYDLSLSQAGRSFRWALIASVIGLLFFLAAIGFMVSQQGDVALISVIGGAMVQFIAGVNFFLYGKTLSQLTLFQGRLEVTQRFLLANSLCESLEGKVKHYTRARLIGALAGVTGSDITKDLVGVDLGQMPPVFEQPQEVPQTTLPEADHQAEVAGR</sequence>
<evidence type="ECO:0000313" key="6">
    <source>
        <dbReference type="Proteomes" id="UP000664466"/>
    </source>
</evidence>
<dbReference type="Pfam" id="PF20712">
    <property type="entry name" value="CyanoTRADDas_TM"/>
    <property type="match status" value="1"/>
</dbReference>
<feature type="transmembrane region" description="Helical" evidence="2">
    <location>
        <begin position="68"/>
        <end position="88"/>
    </location>
</feature>
<organism evidence="5">
    <name type="scientific">Thiothrix fructosivorans</name>
    <dbReference type="NCBI Taxonomy" id="111770"/>
    <lineage>
        <taxon>Bacteria</taxon>
        <taxon>Pseudomonadati</taxon>
        <taxon>Pseudomonadota</taxon>
        <taxon>Gammaproteobacteria</taxon>
        <taxon>Thiotrichales</taxon>
        <taxon>Thiotrichaceae</taxon>
        <taxon>Thiothrix</taxon>
    </lineage>
</organism>
<reference evidence="5" key="2">
    <citation type="submission" date="2021-04" db="EMBL/GenBank/DDBJ databases">
        <title>Complete Genome and methylome analysis of Thiothrix fructosivorans ATCC 49748.</title>
        <authorList>
            <person name="Fomenkov A."/>
            <person name="Sun L."/>
            <person name="Vincze T."/>
            <person name="Grabovich M.Y."/>
            <person name="Roberts R.J."/>
        </authorList>
    </citation>
    <scope>NUCLEOTIDE SEQUENCE</scope>
    <source>
        <strain evidence="5">ATCC 49748</strain>
    </source>
</reference>
<proteinExistence type="predicted"/>
<dbReference type="RefSeq" id="WP_207252667.1">
    <property type="nucleotide sequence ID" value="NZ_JAFMPM010000008.1"/>
</dbReference>
<dbReference type="Proteomes" id="UP000664466">
    <property type="component" value="Unassembled WGS sequence"/>
</dbReference>
<dbReference type="EMBL" id="CP072748">
    <property type="protein sequence ID" value="QTX09774.1"/>
    <property type="molecule type" value="Genomic_DNA"/>
</dbReference>
<keyword evidence="2" id="KW-0472">Membrane</keyword>
<accession>A0A8B0SFD8</accession>
<name>A0A8B0SFD8_9GAMM</name>
<protein>
    <recommendedName>
        <fullName evidence="3">Cyanobacterial TRADD-N associated 2 transmembrane domain-containing protein</fullName>
    </recommendedName>
</protein>
<keyword evidence="2" id="KW-0812">Transmembrane</keyword>
<reference evidence="4 6" key="1">
    <citation type="submission" date="2021-03" db="EMBL/GenBank/DDBJ databases">
        <title>Draft genome and methylome analysis of Thiotrix fructosivoruns ATCC 49748.</title>
        <authorList>
            <person name="Fomenkov A."/>
            <person name="Grabovich M.Y."/>
            <person name="Roberts R.J."/>
        </authorList>
    </citation>
    <scope>NUCLEOTIDE SEQUENCE [LARGE SCALE GENOMIC DNA]</scope>
    <source>
        <strain evidence="4 6">ATCC 49748</strain>
    </source>
</reference>
<keyword evidence="2" id="KW-1133">Transmembrane helix</keyword>
<evidence type="ECO:0000259" key="3">
    <source>
        <dbReference type="Pfam" id="PF20712"/>
    </source>
</evidence>
<evidence type="ECO:0000256" key="2">
    <source>
        <dbReference type="SAM" id="Phobius"/>
    </source>
</evidence>
<evidence type="ECO:0000256" key="1">
    <source>
        <dbReference type="SAM" id="MobiDB-lite"/>
    </source>
</evidence>
<dbReference type="EMBL" id="JAFMPM010000008">
    <property type="protein sequence ID" value="MBO0614971.1"/>
    <property type="molecule type" value="Genomic_DNA"/>
</dbReference>
<feature type="transmembrane region" description="Helical" evidence="2">
    <location>
        <begin position="94"/>
        <end position="116"/>
    </location>
</feature>
<keyword evidence="6" id="KW-1185">Reference proteome</keyword>